<name>A0AAD9RJD2_9HYME</name>
<proteinExistence type="predicted"/>
<feature type="coiled-coil region" evidence="1">
    <location>
        <begin position="167"/>
        <end position="197"/>
    </location>
</feature>
<evidence type="ECO:0000256" key="1">
    <source>
        <dbReference type="SAM" id="Coils"/>
    </source>
</evidence>
<dbReference type="AlphaFoldDB" id="A0AAD9RJD2"/>
<reference evidence="2" key="2">
    <citation type="journal article" date="2023" name="Commun. Biol.">
        <title>Intrasexual cuticular hydrocarbon dimorphism in a wasp sheds light on hydrocarbon biosynthesis genes in Hymenoptera.</title>
        <authorList>
            <person name="Moris V.C."/>
            <person name="Podsiadlowski L."/>
            <person name="Martin S."/>
            <person name="Oeyen J.P."/>
            <person name="Donath A."/>
            <person name="Petersen M."/>
            <person name="Wilbrandt J."/>
            <person name="Misof B."/>
            <person name="Liedtke D."/>
            <person name="Thamm M."/>
            <person name="Scheiner R."/>
            <person name="Schmitt T."/>
            <person name="Niehuis O."/>
        </authorList>
    </citation>
    <scope>NUCLEOTIDE SEQUENCE</scope>
    <source>
        <strain evidence="2">GBR_01_08_01A</strain>
    </source>
</reference>
<reference evidence="2" key="1">
    <citation type="submission" date="2021-08" db="EMBL/GenBank/DDBJ databases">
        <authorList>
            <person name="Misof B."/>
            <person name="Oliver O."/>
            <person name="Podsiadlowski L."/>
            <person name="Donath A."/>
            <person name="Peters R."/>
            <person name="Mayer C."/>
            <person name="Rust J."/>
            <person name="Gunkel S."/>
            <person name="Lesny P."/>
            <person name="Martin S."/>
            <person name="Oeyen J.P."/>
            <person name="Petersen M."/>
            <person name="Panagiotis P."/>
            <person name="Wilbrandt J."/>
            <person name="Tanja T."/>
        </authorList>
    </citation>
    <scope>NUCLEOTIDE SEQUENCE</scope>
    <source>
        <strain evidence="2">GBR_01_08_01A</strain>
        <tissue evidence="2">Thorax + abdomen</tissue>
    </source>
</reference>
<dbReference type="Proteomes" id="UP001258017">
    <property type="component" value="Unassembled WGS sequence"/>
</dbReference>
<gene>
    <name evidence="2" type="ORF">KPH14_005909</name>
</gene>
<organism evidence="2 3">
    <name type="scientific">Odynerus spinipes</name>
    <dbReference type="NCBI Taxonomy" id="1348599"/>
    <lineage>
        <taxon>Eukaryota</taxon>
        <taxon>Metazoa</taxon>
        <taxon>Ecdysozoa</taxon>
        <taxon>Arthropoda</taxon>
        <taxon>Hexapoda</taxon>
        <taxon>Insecta</taxon>
        <taxon>Pterygota</taxon>
        <taxon>Neoptera</taxon>
        <taxon>Endopterygota</taxon>
        <taxon>Hymenoptera</taxon>
        <taxon>Apocrita</taxon>
        <taxon>Aculeata</taxon>
        <taxon>Vespoidea</taxon>
        <taxon>Vespidae</taxon>
        <taxon>Eumeninae</taxon>
        <taxon>Odynerus</taxon>
    </lineage>
</organism>
<sequence length="276" mass="31844">MQQQQQQQRLYVARRSGSEIGTESFVPFEDTNKNEFLIHLIVRLQKFTISFRGSKCSRQSRSQRSGCLRASPAGGGGAVSIFGFDSRPAVGALERQRQQQQRLDRSAQHVSVSKYKACAAAHWHVKGRGHPLCLEYAIFVSHGTEREISERLGDQGGRRLRWKQLEGVHVESKRQKLEREKEKKKKKKKTEERLAGQRSLMGYIFVKGKTDSFYLLEFVYLLPREQRSESLLASNKLFRKRSERSVENRHDLSSRLIFDRSSSSLTPYQILEIGTR</sequence>
<comment type="caution">
    <text evidence="2">The sequence shown here is derived from an EMBL/GenBank/DDBJ whole genome shotgun (WGS) entry which is preliminary data.</text>
</comment>
<evidence type="ECO:0000313" key="3">
    <source>
        <dbReference type="Proteomes" id="UP001258017"/>
    </source>
</evidence>
<keyword evidence="1" id="KW-0175">Coiled coil</keyword>
<evidence type="ECO:0000313" key="2">
    <source>
        <dbReference type="EMBL" id="KAK2580827.1"/>
    </source>
</evidence>
<keyword evidence="3" id="KW-1185">Reference proteome</keyword>
<dbReference type="EMBL" id="JAIFRP010000045">
    <property type="protein sequence ID" value="KAK2580827.1"/>
    <property type="molecule type" value="Genomic_DNA"/>
</dbReference>
<protein>
    <submittedName>
        <fullName evidence="2">Uncharacterized protein</fullName>
    </submittedName>
</protein>
<accession>A0AAD9RJD2</accession>